<organism evidence="1 2">
    <name type="scientific">Orbilia oligospora</name>
    <name type="common">Nematode-trapping fungus</name>
    <name type="synonym">Arthrobotrys oligospora</name>
    <dbReference type="NCBI Taxonomy" id="2813651"/>
    <lineage>
        <taxon>Eukaryota</taxon>
        <taxon>Fungi</taxon>
        <taxon>Dikarya</taxon>
        <taxon>Ascomycota</taxon>
        <taxon>Pezizomycotina</taxon>
        <taxon>Orbiliomycetes</taxon>
        <taxon>Orbiliales</taxon>
        <taxon>Orbiliaceae</taxon>
        <taxon>Orbilia</taxon>
    </lineage>
</organism>
<name>A0A7C8NHM4_ORBOL</name>
<proteinExistence type="predicted"/>
<evidence type="ECO:0000313" key="1">
    <source>
        <dbReference type="EMBL" id="KAF3105022.1"/>
    </source>
</evidence>
<accession>A0A7C8NHM4</accession>
<dbReference type="Proteomes" id="UP000475325">
    <property type="component" value="Unassembled WGS sequence"/>
</dbReference>
<evidence type="ECO:0000313" key="2">
    <source>
        <dbReference type="Proteomes" id="UP000475325"/>
    </source>
</evidence>
<gene>
    <name evidence="1" type="ORF">TWF102_002781</name>
</gene>
<dbReference type="EMBL" id="WIQW01000015">
    <property type="protein sequence ID" value="KAF3105022.1"/>
    <property type="molecule type" value="Genomic_DNA"/>
</dbReference>
<reference evidence="1 2" key="1">
    <citation type="submission" date="2019-06" db="EMBL/GenBank/DDBJ databases">
        <authorList>
            <person name="Palmer J.M."/>
        </authorList>
    </citation>
    <scope>NUCLEOTIDE SEQUENCE [LARGE SCALE GENOMIC DNA]</scope>
    <source>
        <strain evidence="1 2">TWF102</strain>
    </source>
</reference>
<protein>
    <submittedName>
        <fullName evidence="1">Uncharacterized protein</fullName>
    </submittedName>
</protein>
<dbReference type="AlphaFoldDB" id="A0A7C8NHM4"/>
<comment type="caution">
    <text evidence="1">The sequence shown here is derived from an EMBL/GenBank/DDBJ whole genome shotgun (WGS) entry which is preliminary data.</text>
</comment>
<sequence>MVAFSLRSEEILKYISVPLKKKVKALDGFLKAFGDAIKNRKRLQSTYVYGIGTNSISPIPAWEMCQQNYRTLKRLNLHRFMGPLVHGYYPNTIPGDDHLARALSGPPQLDALESLGFKYISWDFRPEPNNNPDAFLPELEMGVFSACARQNIKTVSFLACDSTEMLALGCARFLNHITNLTIGVSGPLKYLETVLCKLSCELSSLYVKWDPGPENRNWNHRFALDPDPALGKVAFVKHFTTLKSLYLNKQSGHTFCVKGPVSVEGGDPLDLETISKFPLLEYLALPLDETRLTELWSNETSISERIFFVGCHLLTERQIRTSSQRV</sequence>